<evidence type="ECO:0000313" key="3">
    <source>
        <dbReference type="Proteomes" id="UP000050761"/>
    </source>
</evidence>
<reference evidence="4" key="2">
    <citation type="submission" date="2019-09" db="UniProtKB">
        <authorList>
            <consortium name="WormBaseParasite"/>
        </authorList>
    </citation>
    <scope>IDENTIFICATION</scope>
</reference>
<gene>
    <name evidence="2" type="ORF">HPBE_LOCUS4734</name>
</gene>
<proteinExistence type="predicted"/>
<organism evidence="3 4">
    <name type="scientific">Heligmosomoides polygyrus</name>
    <name type="common">Parasitic roundworm</name>
    <dbReference type="NCBI Taxonomy" id="6339"/>
    <lineage>
        <taxon>Eukaryota</taxon>
        <taxon>Metazoa</taxon>
        <taxon>Ecdysozoa</taxon>
        <taxon>Nematoda</taxon>
        <taxon>Chromadorea</taxon>
        <taxon>Rhabditida</taxon>
        <taxon>Rhabditina</taxon>
        <taxon>Rhabditomorpha</taxon>
        <taxon>Strongyloidea</taxon>
        <taxon>Heligmosomidae</taxon>
        <taxon>Heligmosomoides</taxon>
    </lineage>
</organism>
<feature type="region of interest" description="Disordered" evidence="1">
    <location>
        <begin position="1"/>
        <end position="30"/>
    </location>
</feature>
<keyword evidence="3" id="KW-1185">Reference proteome</keyword>
<accession>A0A183FED9</accession>
<dbReference type="AlphaFoldDB" id="A0A183FED9"/>
<accession>A0A3P7WNA3</accession>
<dbReference type="Proteomes" id="UP000050761">
    <property type="component" value="Unassembled WGS sequence"/>
</dbReference>
<sequence>MKPPLVRRASVGSASSTMVTNRSKNLDNDTQGGQLVVATWCTRPDPSVPALTRIPKSDDTRCPSDFRQSGFKLYPTLRRLWTNGSVLMSF</sequence>
<dbReference type="EMBL" id="UZAH01025357">
    <property type="protein sequence ID" value="VDO62236.1"/>
    <property type="molecule type" value="Genomic_DNA"/>
</dbReference>
<evidence type="ECO:0000256" key="1">
    <source>
        <dbReference type="SAM" id="MobiDB-lite"/>
    </source>
</evidence>
<reference evidence="2 3" key="1">
    <citation type="submission" date="2018-11" db="EMBL/GenBank/DDBJ databases">
        <authorList>
            <consortium name="Pathogen Informatics"/>
        </authorList>
    </citation>
    <scope>NUCLEOTIDE SEQUENCE [LARGE SCALE GENOMIC DNA]</scope>
</reference>
<protein>
    <submittedName>
        <fullName evidence="2 4">Uncharacterized protein</fullName>
    </submittedName>
</protein>
<name>A0A183FED9_HELPZ</name>
<evidence type="ECO:0000313" key="2">
    <source>
        <dbReference type="EMBL" id="VDO62236.1"/>
    </source>
</evidence>
<feature type="compositionally biased region" description="Polar residues" evidence="1">
    <location>
        <begin position="12"/>
        <end position="30"/>
    </location>
</feature>
<evidence type="ECO:0000313" key="4">
    <source>
        <dbReference type="WBParaSite" id="HPBE_0000473301-mRNA-1"/>
    </source>
</evidence>
<dbReference type="WBParaSite" id="HPBE_0000473301-mRNA-1">
    <property type="protein sequence ID" value="HPBE_0000473301-mRNA-1"/>
    <property type="gene ID" value="HPBE_0000473301"/>
</dbReference>